<accession>A0A848LA31</accession>
<keyword evidence="2" id="KW-0472">Membrane</keyword>
<dbReference type="Gene3D" id="2.160.10.10">
    <property type="entry name" value="Hexapeptide repeat proteins"/>
    <property type="match status" value="1"/>
</dbReference>
<feature type="region of interest" description="Disordered" evidence="1">
    <location>
        <begin position="1"/>
        <end position="39"/>
    </location>
</feature>
<dbReference type="EMBL" id="JABBJJ010000032">
    <property type="protein sequence ID" value="NMO15112.1"/>
    <property type="molecule type" value="Genomic_DNA"/>
</dbReference>
<feature type="region of interest" description="Disordered" evidence="1">
    <location>
        <begin position="190"/>
        <end position="222"/>
    </location>
</feature>
<evidence type="ECO:0000313" key="3">
    <source>
        <dbReference type="EMBL" id="NMO15112.1"/>
    </source>
</evidence>
<dbReference type="Proteomes" id="UP000518300">
    <property type="component" value="Unassembled WGS sequence"/>
</dbReference>
<evidence type="ECO:0000256" key="1">
    <source>
        <dbReference type="SAM" id="MobiDB-lite"/>
    </source>
</evidence>
<name>A0A848LA31_9BACT</name>
<gene>
    <name evidence="3" type="ORF">HG543_09620</name>
</gene>
<dbReference type="InterPro" id="IPR011004">
    <property type="entry name" value="Trimer_LpxA-like_sf"/>
</dbReference>
<dbReference type="RefSeq" id="WP_169344407.1">
    <property type="nucleotide sequence ID" value="NZ_JABBJJ010000032.1"/>
</dbReference>
<reference evidence="3 4" key="1">
    <citation type="submission" date="2020-04" db="EMBL/GenBank/DDBJ databases">
        <title>Draft genome of Pyxidicoccus fallax type strain.</title>
        <authorList>
            <person name="Whitworth D.E."/>
        </authorList>
    </citation>
    <scope>NUCLEOTIDE SEQUENCE [LARGE SCALE GENOMIC DNA]</scope>
    <source>
        <strain evidence="3 4">DSM 14698</strain>
    </source>
</reference>
<protein>
    <submittedName>
        <fullName evidence="3">Uncharacterized protein</fullName>
    </submittedName>
</protein>
<keyword evidence="2" id="KW-0812">Transmembrane</keyword>
<dbReference type="AlphaFoldDB" id="A0A848LA31"/>
<evidence type="ECO:0000313" key="4">
    <source>
        <dbReference type="Proteomes" id="UP000518300"/>
    </source>
</evidence>
<feature type="compositionally biased region" description="Pro residues" evidence="1">
    <location>
        <begin position="24"/>
        <end position="39"/>
    </location>
</feature>
<proteinExistence type="predicted"/>
<dbReference type="SUPFAM" id="SSF51161">
    <property type="entry name" value="Trimeric LpxA-like enzymes"/>
    <property type="match status" value="1"/>
</dbReference>
<sequence>MSRRPPKDSEALERRLERLSAALGPPPPRPVAPPPPPPSAPVMPKAGVALGVALVAVGIATGQPVVAVIGALLILFGAALRIGAVREILGASLPAELAPKDPTRPHIGMGAEVAGDAVIEPGATVEMGATVRAGAVVKSGAVVRMGATVGPRVVLEAGAVVGWGADVHEGATVGQGAVVGAGATVHSGAHVPAGTRMMPGSTGSSGMGARAEAKPTQAAPVRDPREARLLAACERVEAELRQAPEQVREFLGVSSETASGLRQTCLGLLQRERLLRQECAPESLAFLDKEKAELEQRIARATDPSVRQSLTQAVAAIDDQRRQRGLMHEKAERLDAELTRLMWTLDGMGAQLVRLRTAGAEAATAPDAEALRSVQQLHDEIDAIAEALEHVSRGDLQPISDIDGTDATPSETRSRERT</sequence>
<feature type="compositionally biased region" description="Basic and acidic residues" evidence="1">
    <location>
        <begin position="1"/>
        <end position="18"/>
    </location>
</feature>
<keyword evidence="4" id="KW-1185">Reference proteome</keyword>
<feature type="compositionally biased region" description="Low complexity" evidence="1">
    <location>
        <begin position="190"/>
        <end position="208"/>
    </location>
</feature>
<evidence type="ECO:0000256" key="2">
    <source>
        <dbReference type="SAM" id="Phobius"/>
    </source>
</evidence>
<feature type="region of interest" description="Disordered" evidence="1">
    <location>
        <begin position="395"/>
        <end position="418"/>
    </location>
</feature>
<feature type="transmembrane region" description="Helical" evidence="2">
    <location>
        <begin position="48"/>
        <end position="76"/>
    </location>
</feature>
<comment type="caution">
    <text evidence="3">The sequence shown here is derived from an EMBL/GenBank/DDBJ whole genome shotgun (WGS) entry which is preliminary data.</text>
</comment>
<organism evidence="3 4">
    <name type="scientific">Pyxidicoccus fallax</name>
    <dbReference type="NCBI Taxonomy" id="394095"/>
    <lineage>
        <taxon>Bacteria</taxon>
        <taxon>Pseudomonadati</taxon>
        <taxon>Myxococcota</taxon>
        <taxon>Myxococcia</taxon>
        <taxon>Myxococcales</taxon>
        <taxon>Cystobacterineae</taxon>
        <taxon>Myxococcaceae</taxon>
        <taxon>Pyxidicoccus</taxon>
    </lineage>
</organism>
<keyword evidence="2" id="KW-1133">Transmembrane helix</keyword>